<protein>
    <submittedName>
        <fullName evidence="1">Uncharacterized protein</fullName>
    </submittedName>
</protein>
<keyword evidence="2" id="KW-1185">Reference proteome</keyword>
<proteinExistence type="predicted"/>
<evidence type="ECO:0000313" key="2">
    <source>
        <dbReference type="Proteomes" id="UP000054270"/>
    </source>
</evidence>
<accession>A0A0D2L2J4</accession>
<dbReference type="Proteomes" id="UP000054270">
    <property type="component" value="Unassembled WGS sequence"/>
</dbReference>
<reference evidence="2" key="1">
    <citation type="submission" date="2014-04" db="EMBL/GenBank/DDBJ databases">
        <title>Evolutionary Origins and Diversification of the Mycorrhizal Mutualists.</title>
        <authorList>
            <consortium name="DOE Joint Genome Institute"/>
            <consortium name="Mycorrhizal Genomics Consortium"/>
            <person name="Kohler A."/>
            <person name="Kuo A."/>
            <person name="Nagy L.G."/>
            <person name="Floudas D."/>
            <person name="Copeland A."/>
            <person name="Barry K.W."/>
            <person name="Cichocki N."/>
            <person name="Veneault-Fourrey C."/>
            <person name="LaButti K."/>
            <person name="Lindquist E.A."/>
            <person name="Lipzen A."/>
            <person name="Lundell T."/>
            <person name="Morin E."/>
            <person name="Murat C."/>
            <person name="Riley R."/>
            <person name="Ohm R."/>
            <person name="Sun H."/>
            <person name="Tunlid A."/>
            <person name="Henrissat B."/>
            <person name="Grigoriev I.V."/>
            <person name="Hibbett D.S."/>
            <person name="Martin F."/>
        </authorList>
    </citation>
    <scope>NUCLEOTIDE SEQUENCE [LARGE SCALE GENOMIC DNA]</scope>
    <source>
        <strain evidence="2">FD-334 SS-4</strain>
    </source>
</reference>
<dbReference type="AlphaFoldDB" id="A0A0D2L2J4"/>
<name>A0A0D2L2J4_HYPSF</name>
<sequence length="287" mass="31856">MIDSPLRATPDSLATPSFAPPPSCAHLPATPTCLRSYDIARLRELFTFATSSRRSTFLSTLYIWVHDAPRFIWSQCLNSPDGYTRSGCPAIKMNLSLPTLEQLCDAANTFIFPVSHRRCKHHRRLPSSLHISSRQCPDACTYAPPPPPAFSLAHSGHTTPLESGVVLAGCFDSGYLHCLLRPSAICQSKSFKALCTTWTAKLPDFGFFFTREVFRLCVGLINLAALDLLAAGIFTTHYEGYSTRPRWRSATAIFRPCILPFYLCSSPCFPKENSCKRTTVVQGNTPR</sequence>
<gene>
    <name evidence="1" type="ORF">HYPSUDRAFT_763667</name>
</gene>
<evidence type="ECO:0000313" key="1">
    <source>
        <dbReference type="EMBL" id="KJA20942.1"/>
    </source>
</evidence>
<dbReference type="EMBL" id="KN817562">
    <property type="protein sequence ID" value="KJA20942.1"/>
    <property type="molecule type" value="Genomic_DNA"/>
</dbReference>
<organism evidence="1 2">
    <name type="scientific">Hypholoma sublateritium (strain FD-334 SS-4)</name>
    <dbReference type="NCBI Taxonomy" id="945553"/>
    <lineage>
        <taxon>Eukaryota</taxon>
        <taxon>Fungi</taxon>
        <taxon>Dikarya</taxon>
        <taxon>Basidiomycota</taxon>
        <taxon>Agaricomycotina</taxon>
        <taxon>Agaricomycetes</taxon>
        <taxon>Agaricomycetidae</taxon>
        <taxon>Agaricales</taxon>
        <taxon>Agaricineae</taxon>
        <taxon>Strophariaceae</taxon>
        <taxon>Hypholoma</taxon>
    </lineage>
</organism>